<protein>
    <submittedName>
        <fullName evidence="2">Uncharacterized protein</fullName>
    </submittedName>
</protein>
<dbReference type="Pfam" id="PF00560">
    <property type="entry name" value="LRR_1"/>
    <property type="match status" value="3"/>
</dbReference>
<accession>A0A507EVM3</accession>
<keyword evidence="3" id="KW-1185">Reference proteome</keyword>
<dbReference type="Proteomes" id="UP000320333">
    <property type="component" value="Unassembled WGS sequence"/>
</dbReference>
<name>A0A507EVM3_9FUNG</name>
<reference evidence="2 3" key="1">
    <citation type="journal article" date="2019" name="Sci. Rep.">
        <title>Comparative genomics of chytrid fungi reveal insights into the obligate biotrophic and pathogenic lifestyle of Synchytrium endobioticum.</title>
        <authorList>
            <person name="van de Vossenberg B.T.L.H."/>
            <person name="Warris S."/>
            <person name="Nguyen H.D.T."/>
            <person name="van Gent-Pelzer M.P.E."/>
            <person name="Joly D.L."/>
            <person name="van de Geest H.C."/>
            <person name="Bonants P.J.M."/>
            <person name="Smith D.S."/>
            <person name="Levesque C.A."/>
            <person name="van der Lee T.A.J."/>
        </authorList>
    </citation>
    <scope>NUCLEOTIDE SEQUENCE [LARGE SCALE GENOMIC DNA]</scope>
    <source>
        <strain evidence="2 3">CBS 675.73</strain>
    </source>
</reference>
<dbReference type="InterPro" id="IPR001611">
    <property type="entry name" value="Leu-rich_rpt"/>
</dbReference>
<dbReference type="SUPFAM" id="SSF52058">
    <property type="entry name" value="L domain-like"/>
    <property type="match status" value="1"/>
</dbReference>
<dbReference type="PRINTS" id="PR00019">
    <property type="entry name" value="LEURICHRPT"/>
</dbReference>
<dbReference type="PANTHER" id="PTHR48064:SF6">
    <property type="entry name" value="RECEPTOR-LIKE PROTEIN KINASE 2"/>
    <property type="match status" value="1"/>
</dbReference>
<evidence type="ECO:0000313" key="2">
    <source>
        <dbReference type="EMBL" id="TPX68129.1"/>
    </source>
</evidence>
<sequence>MAAEGIRIIGNDCRRFKKSLPTSIGYWTAVFEISLKNCTIIGSIPDELSSLKNLGSLHLGCNGLTGSLPSSLNLLPYLSCLDVSDNQLSGDFPALPNLEHLTMLDISRNCFTGPVPTVFSKSRKLWSINADHNLFNMIPASISQLTSVRRLCISGNQFSCEIPPEIWNMTALMTLKMSGCNIFGSLGGLGGLRNLSILDVSNNQLSGEFPSREISNMHGLLDLHVVGNQFSWSEVLDMSENEFKMTICMDREFQKTYVVREGFHKCREEHGVVPFTGGISDSEFEDDGEDESDDDDDNDNEEDWIF</sequence>
<feature type="compositionally biased region" description="Acidic residues" evidence="1">
    <location>
        <begin position="282"/>
        <end position="306"/>
    </location>
</feature>
<feature type="region of interest" description="Disordered" evidence="1">
    <location>
        <begin position="276"/>
        <end position="306"/>
    </location>
</feature>
<dbReference type="AlphaFoldDB" id="A0A507EVM3"/>
<gene>
    <name evidence="2" type="ORF">CcCBS67573_g07293</name>
</gene>
<proteinExistence type="predicted"/>
<evidence type="ECO:0000256" key="1">
    <source>
        <dbReference type="SAM" id="MobiDB-lite"/>
    </source>
</evidence>
<evidence type="ECO:0000313" key="3">
    <source>
        <dbReference type="Proteomes" id="UP000320333"/>
    </source>
</evidence>
<dbReference type="STRING" id="246404.A0A507EVM3"/>
<comment type="caution">
    <text evidence="2">The sequence shown here is derived from an EMBL/GenBank/DDBJ whole genome shotgun (WGS) entry which is preliminary data.</text>
</comment>
<dbReference type="EMBL" id="QEAP01000368">
    <property type="protein sequence ID" value="TPX68129.1"/>
    <property type="molecule type" value="Genomic_DNA"/>
</dbReference>
<dbReference type="OrthoDB" id="1394818at2759"/>
<dbReference type="PANTHER" id="PTHR48064">
    <property type="entry name" value="OS01G0750400 PROTEIN"/>
    <property type="match status" value="1"/>
</dbReference>
<dbReference type="InterPro" id="IPR032675">
    <property type="entry name" value="LRR_dom_sf"/>
</dbReference>
<organism evidence="2 3">
    <name type="scientific">Chytriomyces confervae</name>
    <dbReference type="NCBI Taxonomy" id="246404"/>
    <lineage>
        <taxon>Eukaryota</taxon>
        <taxon>Fungi</taxon>
        <taxon>Fungi incertae sedis</taxon>
        <taxon>Chytridiomycota</taxon>
        <taxon>Chytridiomycota incertae sedis</taxon>
        <taxon>Chytridiomycetes</taxon>
        <taxon>Chytridiales</taxon>
        <taxon>Chytriomycetaceae</taxon>
        <taxon>Chytriomyces</taxon>
    </lineage>
</organism>
<dbReference type="Gene3D" id="3.80.10.10">
    <property type="entry name" value="Ribonuclease Inhibitor"/>
    <property type="match status" value="2"/>
</dbReference>
<dbReference type="InterPro" id="IPR053038">
    <property type="entry name" value="RLP_Defense"/>
</dbReference>